<protein>
    <recommendedName>
        <fullName evidence="3">Cytidyltransferase-like domain-containing protein</fullName>
    </recommendedName>
</protein>
<name>A0A813K5N1_POLGL</name>
<dbReference type="SUPFAM" id="SSF52374">
    <property type="entry name" value="Nucleotidylyl transferase"/>
    <property type="match status" value="1"/>
</dbReference>
<evidence type="ECO:0000313" key="1">
    <source>
        <dbReference type="EMBL" id="CAE8691775.1"/>
    </source>
</evidence>
<dbReference type="Proteomes" id="UP000626109">
    <property type="component" value="Unassembled WGS sequence"/>
</dbReference>
<dbReference type="InterPro" id="IPR014729">
    <property type="entry name" value="Rossmann-like_a/b/a_fold"/>
</dbReference>
<accession>A0A813K5N1</accession>
<dbReference type="AlphaFoldDB" id="A0A813K5N1"/>
<comment type="caution">
    <text evidence="1">The sequence shown here is derived from an EMBL/GenBank/DDBJ whole genome shotgun (WGS) entry which is preliminary data.</text>
</comment>
<proteinExistence type="predicted"/>
<sequence>MGRTKYSNAANVAPSWKEAHGMVPRVGINLASANSAEAESSTRSTAKARLRPVVLDKARTKLEELALSLQESHRGSVSLNGTQKAAFLVLPGYFNPVNVAHLAALERAVARVARGGVPVIAGFLAPAQDIGTESLGAAALSFTQRTALCSLACVESDWLDVCSWGWCNMTRTTQRIAQQLSDRLAWTGGLHWDFEAWCVVGNSVRLHRHLRDCPGIPSGRQARSCPDCSWKSCCQKHGTLHRRCPSPGLRRRLAASCTAGAQSASRAA</sequence>
<evidence type="ECO:0008006" key="3">
    <source>
        <dbReference type="Google" id="ProtNLM"/>
    </source>
</evidence>
<gene>
    <name evidence="1" type="ORF">PGLA2088_LOCUS27561</name>
</gene>
<dbReference type="Gene3D" id="3.40.50.620">
    <property type="entry name" value="HUPs"/>
    <property type="match status" value="1"/>
</dbReference>
<evidence type="ECO:0000313" key="2">
    <source>
        <dbReference type="Proteomes" id="UP000626109"/>
    </source>
</evidence>
<reference evidence="1" key="1">
    <citation type="submission" date="2021-02" db="EMBL/GenBank/DDBJ databases">
        <authorList>
            <person name="Dougan E. K."/>
            <person name="Rhodes N."/>
            <person name="Thang M."/>
            <person name="Chan C."/>
        </authorList>
    </citation>
    <scope>NUCLEOTIDE SEQUENCE</scope>
</reference>
<dbReference type="EMBL" id="CAJNNW010027512">
    <property type="protein sequence ID" value="CAE8691775.1"/>
    <property type="molecule type" value="Genomic_DNA"/>
</dbReference>
<organism evidence="1 2">
    <name type="scientific">Polarella glacialis</name>
    <name type="common">Dinoflagellate</name>
    <dbReference type="NCBI Taxonomy" id="89957"/>
    <lineage>
        <taxon>Eukaryota</taxon>
        <taxon>Sar</taxon>
        <taxon>Alveolata</taxon>
        <taxon>Dinophyceae</taxon>
        <taxon>Suessiales</taxon>
        <taxon>Suessiaceae</taxon>
        <taxon>Polarella</taxon>
    </lineage>
</organism>